<proteinExistence type="predicted"/>
<feature type="chain" id="PRO_5039496520" evidence="2">
    <location>
        <begin position="22"/>
        <end position="315"/>
    </location>
</feature>
<dbReference type="Pfam" id="PF13624">
    <property type="entry name" value="SurA_N_3"/>
    <property type="match status" value="1"/>
</dbReference>
<keyword evidence="4" id="KW-1185">Reference proteome</keyword>
<evidence type="ECO:0000313" key="4">
    <source>
        <dbReference type="Proteomes" id="UP000199213"/>
    </source>
</evidence>
<protein>
    <submittedName>
        <fullName evidence="3">SurA N-terminal domain-containing protein</fullName>
    </submittedName>
</protein>
<evidence type="ECO:0000256" key="1">
    <source>
        <dbReference type="SAM" id="MobiDB-lite"/>
    </source>
</evidence>
<dbReference type="InterPro" id="IPR027304">
    <property type="entry name" value="Trigger_fact/SurA_dom_sf"/>
</dbReference>
<dbReference type="Gene3D" id="1.10.4030.10">
    <property type="entry name" value="Porin chaperone SurA, peptide-binding domain"/>
    <property type="match status" value="1"/>
</dbReference>
<organism evidence="3 4">
    <name type="scientific">Actinopolyspora mzabensis</name>
    <dbReference type="NCBI Taxonomy" id="995066"/>
    <lineage>
        <taxon>Bacteria</taxon>
        <taxon>Bacillati</taxon>
        <taxon>Actinomycetota</taxon>
        <taxon>Actinomycetes</taxon>
        <taxon>Actinopolysporales</taxon>
        <taxon>Actinopolysporaceae</taxon>
        <taxon>Actinopolyspora</taxon>
    </lineage>
</organism>
<dbReference type="EMBL" id="FNFM01000001">
    <property type="protein sequence ID" value="SDJ67697.1"/>
    <property type="molecule type" value="Genomic_DNA"/>
</dbReference>
<feature type="region of interest" description="Disordered" evidence="1">
    <location>
        <begin position="163"/>
        <end position="195"/>
    </location>
</feature>
<evidence type="ECO:0000256" key="2">
    <source>
        <dbReference type="SAM" id="SignalP"/>
    </source>
</evidence>
<keyword evidence="2" id="KW-0732">Signal</keyword>
<dbReference type="AlphaFoldDB" id="A0A1G8VP84"/>
<evidence type="ECO:0000313" key="3">
    <source>
        <dbReference type="EMBL" id="SDJ67697.1"/>
    </source>
</evidence>
<sequence length="315" mass="33744">MRSVIARPRLIIALLAACLLAGCGSQPSRIGSAALVGDQAIPVSTVQQRFEAVIGERPQLREQLDEQGRKDELARQIAAFTVRQKLAEVAARRQNLRVSEQEITQWVQQRGGPEAATEGTIFTADEVRSVARSLVLMRKLGSKHLASTSVVFDYTSATSRAEAERKANRMARGPEQAAELIRQDKSGGVPAGSGRELSASRALSFAAQTPLFAAEEGTVLAFPGPGRQSAGQWLVARITERSTGDGDGQSSTPSLGSQGEQLTQAFGARLLGLTAQRVGVELSPRYGVWDPLELTVAPDEGQTSGFRIPERESRA</sequence>
<dbReference type="PROSITE" id="PS51257">
    <property type="entry name" value="PROKAR_LIPOPROTEIN"/>
    <property type="match status" value="1"/>
</dbReference>
<accession>A0A1G8VP84</accession>
<dbReference type="RefSeq" id="WP_092625454.1">
    <property type="nucleotide sequence ID" value="NZ_FNFM01000001.1"/>
</dbReference>
<dbReference type="SUPFAM" id="SSF109998">
    <property type="entry name" value="Triger factor/SurA peptide-binding domain-like"/>
    <property type="match status" value="1"/>
</dbReference>
<name>A0A1G8VP84_ACTMZ</name>
<dbReference type="OrthoDB" id="5175106at2"/>
<feature type="signal peptide" evidence="2">
    <location>
        <begin position="1"/>
        <end position="21"/>
    </location>
</feature>
<gene>
    <name evidence="3" type="ORF">SAMN04487820_101218</name>
</gene>
<dbReference type="Proteomes" id="UP000199213">
    <property type="component" value="Unassembled WGS sequence"/>
</dbReference>
<reference evidence="4" key="1">
    <citation type="submission" date="2016-10" db="EMBL/GenBank/DDBJ databases">
        <authorList>
            <person name="Varghese N."/>
            <person name="Submissions S."/>
        </authorList>
    </citation>
    <scope>NUCLEOTIDE SEQUENCE [LARGE SCALE GENOMIC DNA]</scope>
    <source>
        <strain evidence="4">DSM 45460</strain>
    </source>
</reference>